<protein>
    <submittedName>
        <fullName evidence="2">Uncharacterized protein</fullName>
    </submittedName>
</protein>
<dbReference type="Proteomes" id="UP001245184">
    <property type="component" value="Unassembled WGS sequence"/>
</dbReference>
<accession>A0ABD5CNL2</accession>
<dbReference type="AlphaFoldDB" id="A0ABD5CNL2"/>
<dbReference type="RefSeq" id="WP_307254199.1">
    <property type="nucleotide sequence ID" value="NZ_ATXV01000005.1"/>
</dbReference>
<comment type="caution">
    <text evidence="2">The sequence shown here is derived from an EMBL/GenBank/DDBJ whole genome shotgun (WGS) entry which is preliminary data.</text>
</comment>
<reference evidence="2 3" key="1">
    <citation type="submission" date="2023-08" db="EMBL/GenBank/DDBJ databases">
        <title>Genome sequencing of plant associated microbes to promote plant fitness in Sorghum bicolor and Oryza sativa.</title>
        <authorList>
            <person name="Coleman-Derr D."/>
        </authorList>
    </citation>
    <scope>NUCLEOTIDE SEQUENCE [LARGE SCALE GENOMIC DNA]</scope>
    <source>
        <strain evidence="2 3">SLBN-33</strain>
    </source>
</reference>
<feature type="region of interest" description="Disordered" evidence="1">
    <location>
        <begin position="1"/>
        <end position="58"/>
    </location>
</feature>
<sequence length="58" mass="6199">MADPKQGNDKPDDIARPHPAVHSDNEKSKLPERGDADRDQSPADRPGQKPGEGEPSVG</sequence>
<evidence type="ECO:0000256" key="1">
    <source>
        <dbReference type="SAM" id="MobiDB-lite"/>
    </source>
</evidence>
<evidence type="ECO:0000313" key="2">
    <source>
        <dbReference type="EMBL" id="MDR6206815.1"/>
    </source>
</evidence>
<evidence type="ECO:0000313" key="3">
    <source>
        <dbReference type="Proteomes" id="UP001245184"/>
    </source>
</evidence>
<feature type="compositionally biased region" description="Basic and acidic residues" evidence="1">
    <location>
        <begin position="1"/>
        <end position="42"/>
    </location>
</feature>
<dbReference type="EMBL" id="JAVIZN010000002">
    <property type="protein sequence ID" value="MDR6206815.1"/>
    <property type="molecule type" value="Genomic_DNA"/>
</dbReference>
<organism evidence="2 3">
    <name type="scientific">Paraburkholderia graminis</name>
    <dbReference type="NCBI Taxonomy" id="60548"/>
    <lineage>
        <taxon>Bacteria</taxon>
        <taxon>Pseudomonadati</taxon>
        <taxon>Pseudomonadota</taxon>
        <taxon>Betaproteobacteria</taxon>
        <taxon>Burkholderiales</taxon>
        <taxon>Burkholderiaceae</taxon>
        <taxon>Paraburkholderia</taxon>
    </lineage>
</organism>
<name>A0ABD5CNL2_9BURK</name>
<gene>
    <name evidence="2" type="ORF">QF025_005535</name>
</gene>
<proteinExistence type="predicted"/>